<dbReference type="PROSITE" id="PS50949">
    <property type="entry name" value="HTH_GNTR"/>
    <property type="match status" value="1"/>
</dbReference>
<dbReference type="Gene3D" id="3.40.190.10">
    <property type="entry name" value="Periplasmic binding protein-like II"/>
    <property type="match status" value="2"/>
</dbReference>
<dbReference type="Gene3D" id="1.10.10.10">
    <property type="entry name" value="Winged helix-like DNA-binding domain superfamily/Winged helix DNA-binding domain"/>
    <property type="match status" value="1"/>
</dbReference>
<keyword evidence="6" id="KW-1185">Reference proteome</keyword>
<dbReference type="SUPFAM" id="SSF53850">
    <property type="entry name" value="Periplasmic binding protein-like II"/>
    <property type="match status" value="1"/>
</dbReference>
<dbReference type="Pfam" id="PF14502">
    <property type="entry name" value="HTH_41"/>
    <property type="match status" value="1"/>
</dbReference>
<accession>A0ABQ1EQN1</accession>
<name>A0ABQ1EQN1_9BACL</name>
<proteinExistence type="predicted"/>
<protein>
    <recommendedName>
        <fullName evidence="4">HTH gntR-type domain-containing protein</fullName>
    </recommendedName>
</protein>
<gene>
    <name evidence="5" type="ORF">GCM10008018_30650</name>
</gene>
<comment type="caution">
    <text evidence="5">The sequence shown here is derived from an EMBL/GenBank/DDBJ whole genome shotgun (WGS) entry which is preliminary data.</text>
</comment>
<evidence type="ECO:0000313" key="5">
    <source>
        <dbReference type="EMBL" id="GFZ82672.1"/>
    </source>
</evidence>
<dbReference type="SUPFAM" id="SSF46785">
    <property type="entry name" value="Winged helix' DNA-binding domain"/>
    <property type="match status" value="1"/>
</dbReference>
<keyword evidence="2" id="KW-0238">DNA-binding</keyword>
<feature type="domain" description="HTH gntR-type" evidence="4">
    <location>
        <begin position="8"/>
        <end position="76"/>
    </location>
</feature>
<dbReference type="InterPro" id="IPR000524">
    <property type="entry name" value="Tscrpt_reg_HTH_GntR"/>
</dbReference>
<dbReference type="EMBL" id="BMHE01000014">
    <property type="protein sequence ID" value="GFZ82672.1"/>
    <property type="molecule type" value="Genomic_DNA"/>
</dbReference>
<organism evidence="5 6">
    <name type="scientific">Paenibacillus marchantiophytorum</name>
    <dbReference type="NCBI Taxonomy" id="1619310"/>
    <lineage>
        <taxon>Bacteria</taxon>
        <taxon>Bacillati</taxon>
        <taxon>Bacillota</taxon>
        <taxon>Bacilli</taxon>
        <taxon>Bacillales</taxon>
        <taxon>Paenibacillaceae</taxon>
        <taxon>Paenibacillus</taxon>
    </lineage>
</organism>
<dbReference type="InterPro" id="IPR036388">
    <property type="entry name" value="WH-like_DNA-bd_sf"/>
</dbReference>
<dbReference type="Proteomes" id="UP000615455">
    <property type="component" value="Unassembled WGS sequence"/>
</dbReference>
<dbReference type="RefSeq" id="WP_189012734.1">
    <property type="nucleotide sequence ID" value="NZ_BMHE01000014.1"/>
</dbReference>
<evidence type="ECO:0000256" key="3">
    <source>
        <dbReference type="ARBA" id="ARBA00023163"/>
    </source>
</evidence>
<keyword evidence="3" id="KW-0804">Transcription</keyword>
<sequence>MTRNDNMLTKFGYAAQEIAKRLIEIEIGEQIPRIKDLADEFSMGRGTVQEAFRILENNGAIKLVSRGNLGTYVVEKNQRILFRMSGIDKFFGAMTLPYSKRFEGLATGLSHCFDKIDFSLNFMFTRGSEQRIEALLERKIDFAISSRLVADMYLGKDNELETVFSFGLKSFVSLHTIFLADSSLDYVQNGMKIGIDSLSISQRELTLAEFKDVDVQYVENNYSHLPEMLLQKQIDALVWNRDEMAQHIPLKQVNLRTPLAIEKAKKIGEAVCLVHSRNFAIKKVLQMLSIENILEVQRLVENGEMLPSY</sequence>
<reference evidence="6" key="1">
    <citation type="journal article" date="2019" name="Int. J. Syst. Evol. Microbiol.">
        <title>The Global Catalogue of Microorganisms (GCM) 10K type strain sequencing project: providing services to taxonomists for standard genome sequencing and annotation.</title>
        <authorList>
            <consortium name="The Broad Institute Genomics Platform"/>
            <consortium name="The Broad Institute Genome Sequencing Center for Infectious Disease"/>
            <person name="Wu L."/>
            <person name="Ma J."/>
        </authorList>
    </citation>
    <scope>NUCLEOTIDE SEQUENCE [LARGE SCALE GENOMIC DNA]</scope>
    <source>
        <strain evidence="6">CGMCC 1.15043</strain>
    </source>
</reference>
<evidence type="ECO:0000259" key="4">
    <source>
        <dbReference type="PROSITE" id="PS50949"/>
    </source>
</evidence>
<dbReference type="SMART" id="SM00345">
    <property type="entry name" value="HTH_GNTR"/>
    <property type="match status" value="1"/>
</dbReference>
<evidence type="ECO:0000256" key="2">
    <source>
        <dbReference type="ARBA" id="ARBA00023125"/>
    </source>
</evidence>
<evidence type="ECO:0000256" key="1">
    <source>
        <dbReference type="ARBA" id="ARBA00023015"/>
    </source>
</evidence>
<keyword evidence="1" id="KW-0805">Transcription regulation</keyword>
<evidence type="ECO:0000313" key="6">
    <source>
        <dbReference type="Proteomes" id="UP000615455"/>
    </source>
</evidence>
<dbReference type="InterPro" id="IPR032791">
    <property type="entry name" value="YhfZ_C"/>
</dbReference>
<dbReference type="NCBIfam" id="NF041241">
    <property type="entry name" value="YhfZ_full"/>
    <property type="match status" value="1"/>
</dbReference>
<dbReference type="Pfam" id="PF14503">
    <property type="entry name" value="YhfZ_C"/>
    <property type="match status" value="1"/>
</dbReference>
<dbReference type="InterPro" id="IPR036390">
    <property type="entry name" value="WH_DNA-bd_sf"/>
</dbReference>
<dbReference type="InterPro" id="IPR041444">
    <property type="entry name" value="HTH_41"/>
</dbReference>